<evidence type="ECO:0000256" key="4">
    <source>
        <dbReference type="ARBA" id="ARBA00022553"/>
    </source>
</evidence>
<keyword evidence="5" id="KW-0808">Transferase</keyword>
<feature type="transmembrane region" description="Helical" evidence="11">
    <location>
        <begin position="315"/>
        <end position="335"/>
    </location>
</feature>
<dbReference type="SUPFAM" id="SSF55874">
    <property type="entry name" value="ATPase domain of HSP90 chaperone/DNA topoisomerase II/histidine kinase"/>
    <property type="match status" value="1"/>
</dbReference>
<dbReference type="SMART" id="SM00387">
    <property type="entry name" value="HATPase_c"/>
    <property type="match status" value="1"/>
</dbReference>
<dbReference type="GO" id="GO:0000160">
    <property type="term" value="P:phosphorelay signal transduction system"/>
    <property type="evidence" value="ECO:0007669"/>
    <property type="project" value="UniProtKB-KW"/>
</dbReference>
<keyword evidence="11" id="KW-0472">Membrane</keyword>
<dbReference type="InterPro" id="IPR003660">
    <property type="entry name" value="HAMP_dom"/>
</dbReference>
<evidence type="ECO:0000313" key="15">
    <source>
        <dbReference type="Proteomes" id="UP001165136"/>
    </source>
</evidence>
<dbReference type="AlphaFoldDB" id="A0A9W6VKU1"/>
<dbReference type="PANTHER" id="PTHR45436:SF5">
    <property type="entry name" value="SENSOR HISTIDINE KINASE TRCS"/>
    <property type="match status" value="1"/>
</dbReference>
<keyword evidence="8 11" id="KW-1133">Transmembrane helix</keyword>
<keyword evidence="4" id="KW-0597">Phosphoprotein</keyword>
<feature type="compositionally biased region" description="Pro residues" evidence="10">
    <location>
        <begin position="723"/>
        <end position="748"/>
    </location>
</feature>
<name>A0A9W6VKU1_9PSEU</name>
<evidence type="ECO:0000313" key="14">
    <source>
        <dbReference type="EMBL" id="GLY69831.1"/>
    </source>
</evidence>
<feature type="compositionally biased region" description="Basic and acidic residues" evidence="10">
    <location>
        <begin position="906"/>
        <end position="915"/>
    </location>
</feature>
<dbReference type="Gene3D" id="3.30.565.10">
    <property type="entry name" value="Histidine kinase-like ATPase, C-terminal domain"/>
    <property type="match status" value="1"/>
</dbReference>
<evidence type="ECO:0000256" key="10">
    <source>
        <dbReference type="SAM" id="MobiDB-lite"/>
    </source>
</evidence>
<keyword evidence="15" id="KW-1185">Reference proteome</keyword>
<sequence length="1196" mass="127082">MSAIARWRDWSITVKLAAVTLVPIVFAMVLGGITIANQVDRSNNYERIQRLVTLGGDVRTLTGALQEERTETASLLTQGTVGSSPQLDLARAAVDKALPQFDLDAGRAGQLDAAITDSVITVRGTMAKLADLRGQATTGKLEVSQALDDYTAMTSALLAMDNALVAEIGDGSIGSSPSALHGLQVAKENISFSQALLGYGISRGTLTGTQINDLRTMEVRLDDRIKDFKSAASPAQQQDFEHSVEGTDYDTRTRLVGTVLAAQNSGPALAAISGQQWSAASSSVIAAVDGVSNRLSAELTSTATGLVENSGTSTGLLAVLLFLALFVTGAVVFLITRQLLRSLRRLRAGAMDVADRQLPEAVRNIQDGQEQSTDVEPLAIGTTDEIGQVATAFDAVHSQALRLAAEQANLRTGYSSVFVNLSRRSQSLVQRQLQLIERLERDEEDADQLATLFQLDHLATRMRRNNENLMVLSGAEPGRRSGQPIATADVIRAAVSEIEQYQRVVVQQPPSARIVGYAASDLMRLIAELLDNATAFSAPETKVTVNTRVAEGGLLIDIVDKGIGMTETEITEANARLAQEATVDLATSRRMGLFVVGRLAGRHNIGVFLHGGKEVVGIRATVTVPGELVMDLQETGVIQAVPAEPATPQASEGLPQRRAVNGAVGAGSLSDFAGIPAAPGDGASAPGGWTNGHSGVLPSRKPGDVEISGTALFSPASDHPSLPSMPPVTPEPPPAPPAPPVSEPPSGPLPSGKALFEANDITPPSSGWWATEQQEPAPPEPPSLPETTPIFDETLSAWFRSDSPAPARPAETPAEPLSQSEPAGPAEPAEEPAAYEVQRAEDAAGEPEHTPASWAFAADESWRAVQSVSEAEPTSYTEAGLPRRRRGEQLLPGSATSEASVRPKRPTRDPSDIRSRLSSFQKGVNRARHSAEPEAEAAPSSQLWQPPADSSQSSQPLPARPEPQSLPTRPEPQPVSDSSQPGPGKLPQRRPRPRPPREEEPAPASGYGQLPTRHPASGESTAYTPVERGLLPQHEQHEQYEPAASSSGTLPWPEPPEQTPAEEAGELTQRGVEPALPQYDQQYDQYDQQGQPAAFEPAASPSGESAWSFATDESWRTVETVSKTAPTSFTAAGLPRRRRGEQLLPGGASGPGGSRPQQRDPQDVRGRLASFQQGVQRGRHRTAHAVDSERENMEGE</sequence>
<dbReference type="Gene3D" id="6.10.340.10">
    <property type="match status" value="1"/>
</dbReference>
<evidence type="ECO:0000256" key="11">
    <source>
        <dbReference type="SAM" id="Phobius"/>
    </source>
</evidence>
<evidence type="ECO:0000256" key="5">
    <source>
        <dbReference type="ARBA" id="ARBA00022679"/>
    </source>
</evidence>
<evidence type="ECO:0000256" key="1">
    <source>
        <dbReference type="ARBA" id="ARBA00000085"/>
    </source>
</evidence>
<keyword evidence="9" id="KW-0902">Two-component regulatory system</keyword>
<dbReference type="GO" id="GO:0005886">
    <property type="term" value="C:plasma membrane"/>
    <property type="evidence" value="ECO:0007669"/>
    <property type="project" value="TreeGrafter"/>
</dbReference>
<dbReference type="Pfam" id="PF08376">
    <property type="entry name" value="NIT"/>
    <property type="match status" value="1"/>
</dbReference>
<evidence type="ECO:0000256" key="9">
    <source>
        <dbReference type="ARBA" id="ARBA00023012"/>
    </source>
</evidence>
<evidence type="ECO:0000256" key="8">
    <source>
        <dbReference type="ARBA" id="ARBA00022989"/>
    </source>
</evidence>
<evidence type="ECO:0000256" key="6">
    <source>
        <dbReference type="ARBA" id="ARBA00022692"/>
    </source>
</evidence>
<evidence type="ECO:0000256" key="3">
    <source>
        <dbReference type="ARBA" id="ARBA00012438"/>
    </source>
</evidence>
<evidence type="ECO:0000259" key="12">
    <source>
        <dbReference type="SMART" id="SM00304"/>
    </source>
</evidence>
<gene>
    <name evidence="14" type="ORF">Atai01_64500</name>
</gene>
<feature type="compositionally biased region" description="Polar residues" evidence="10">
    <location>
        <begin position="1117"/>
        <end position="1130"/>
    </location>
</feature>
<feature type="compositionally biased region" description="Basic and acidic residues" evidence="10">
    <location>
        <begin position="1184"/>
        <end position="1196"/>
    </location>
</feature>
<feature type="compositionally biased region" description="Low complexity" evidence="10">
    <location>
        <begin position="804"/>
        <end position="836"/>
    </location>
</feature>
<evidence type="ECO:0000256" key="2">
    <source>
        <dbReference type="ARBA" id="ARBA00004370"/>
    </source>
</evidence>
<reference evidence="14" key="1">
    <citation type="submission" date="2023-03" db="EMBL/GenBank/DDBJ databases">
        <title>Amycolatopsis taiwanensis NBRC 103393.</title>
        <authorList>
            <person name="Ichikawa N."/>
            <person name="Sato H."/>
            <person name="Tonouchi N."/>
        </authorList>
    </citation>
    <scope>NUCLEOTIDE SEQUENCE</scope>
    <source>
        <strain evidence="14">NBRC 103393</strain>
    </source>
</reference>
<feature type="domain" description="Histidine kinase/HSP90-like ATPase" evidence="13">
    <location>
        <begin position="517"/>
        <end position="628"/>
    </location>
</feature>
<keyword evidence="7 14" id="KW-0418">Kinase</keyword>
<dbReference type="GO" id="GO:0004673">
    <property type="term" value="F:protein histidine kinase activity"/>
    <property type="evidence" value="ECO:0007669"/>
    <property type="project" value="UniProtKB-EC"/>
</dbReference>
<dbReference type="EC" id="2.7.13.3" evidence="3"/>
<feature type="region of interest" description="Disordered" evidence="10">
    <location>
        <begin position="677"/>
        <end position="1196"/>
    </location>
</feature>
<comment type="caution">
    <text evidence="14">The sequence shown here is derived from an EMBL/GenBank/DDBJ whole genome shotgun (WGS) entry which is preliminary data.</text>
</comment>
<keyword evidence="6 11" id="KW-0812">Transmembrane</keyword>
<protein>
    <recommendedName>
        <fullName evidence="3">histidine kinase</fullName>
        <ecNumber evidence="3">2.7.13.3</ecNumber>
    </recommendedName>
</protein>
<comment type="subcellular location">
    <subcellularLocation>
        <location evidence="2">Membrane</location>
    </subcellularLocation>
</comment>
<dbReference type="Pfam" id="PF02518">
    <property type="entry name" value="HATPase_c"/>
    <property type="match status" value="1"/>
</dbReference>
<dbReference type="InterPro" id="IPR003594">
    <property type="entry name" value="HATPase_dom"/>
</dbReference>
<feature type="compositionally biased region" description="Low complexity" evidence="10">
    <location>
        <begin position="677"/>
        <end position="688"/>
    </location>
</feature>
<feature type="compositionally biased region" description="Polar residues" evidence="10">
    <location>
        <begin position="864"/>
        <end position="877"/>
    </location>
</feature>
<feature type="compositionally biased region" description="Low complexity" evidence="10">
    <location>
        <begin position="936"/>
        <end position="957"/>
    </location>
</feature>
<evidence type="ECO:0000259" key="13">
    <source>
        <dbReference type="SMART" id="SM00387"/>
    </source>
</evidence>
<dbReference type="SMART" id="SM00304">
    <property type="entry name" value="HAMP"/>
    <property type="match status" value="1"/>
</dbReference>
<feature type="transmembrane region" description="Helical" evidence="11">
    <location>
        <begin position="12"/>
        <end position="36"/>
    </location>
</feature>
<evidence type="ECO:0000256" key="7">
    <source>
        <dbReference type="ARBA" id="ARBA00022777"/>
    </source>
</evidence>
<comment type="catalytic activity">
    <reaction evidence="1">
        <text>ATP + protein L-histidine = ADP + protein N-phospho-L-histidine.</text>
        <dbReference type="EC" id="2.7.13.3"/>
    </reaction>
</comment>
<dbReference type="InterPro" id="IPR036890">
    <property type="entry name" value="HATPase_C_sf"/>
</dbReference>
<feature type="domain" description="HAMP" evidence="12">
    <location>
        <begin position="337"/>
        <end position="405"/>
    </location>
</feature>
<feature type="compositionally biased region" description="Basic and acidic residues" evidence="10">
    <location>
        <begin position="1157"/>
        <end position="1166"/>
    </location>
</feature>
<dbReference type="InterPro" id="IPR050428">
    <property type="entry name" value="TCS_sensor_his_kinase"/>
</dbReference>
<proteinExistence type="predicted"/>
<dbReference type="Proteomes" id="UP001165136">
    <property type="component" value="Unassembled WGS sequence"/>
</dbReference>
<feature type="compositionally biased region" description="Low complexity" evidence="10">
    <location>
        <begin position="1078"/>
        <end position="1089"/>
    </location>
</feature>
<dbReference type="PANTHER" id="PTHR45436">
    <property type="entry name" value="SENSOR HISTIDINE KINASE YKOH"/>
    <property type="match status" value="1"/>
</dbReference>
<accession>A0A9W6VKU1</accession>
<dbReference type="EMBL" id="BSTI01000018">
    <property type="protein sequence ID" value="GLY69831.1"/>
    <property type="molecule type" value="Genomic_DNA"/>
</dbReference>
<organism evidence="14 15">
    <name type="scientific">Amycolatopsis taiwanensis</name>
    <dbReference type="NCBI Taxonomy" id="342230"/>
    <lineage>
        <taxon>Bacteria</taxon>
        <taxon>Bacillati</taxon>
        <taxon>Actinomycetota</taxon>
        <taxon>Actinomycetes</taxon>
        <taxon>Pseudonocardiales</taxon>
        <taxon>Pseudonocardiaceae</taxon>
        <taxon>Amycolatopsis</taxon>
    </lineage>
</organism>
<dbReference type="InterPro" id="IPR013587">
    <property type="entry name" value="Nitrate/nitrite_sensing"/>
</dbReference>
<feature type="compositionally biased region" description="Basic and acidic residues" evidence="10">
    <location>
        <begin position="838"/>
        <end position="849"/>
    </location>
</feature>